<evidence type="ECO:0000313" key="1">
    <source>
        <dbReference type="EMBL" id="OGD65906.1"/>
    </source>
</evidence>
<evidence type="ECO:0008006" key="3">
    <source>
        <dbReference type="Google" id="ProtNLM"/>
    </source>
</evidence>
<name>A0A1F5EFA9_9BACT</name>
<gene>
    <name evidence="1" type="ORF">A3F08_00505</name>
</gene>
<dbReference type="EMBL" id="MEZV01000049">
    <property type="protein sequence ID" value="OGD65906.1"/>
    <property type="molecule type" value="Genomic_DNA"/>
</dbReference>
<dbReference type="STRING" id="1797469.A3F08_00505"/>
<sequence>MAKEILSKTQKQFIDFFKNQKKLANIFYLTGGTALANYYLHHRYSDDLDFFTHKENLDGKIALELMEKVKDILDASELTYNKLFDRRIFYLKFTNRDELKVEFTYYPFKQLENPKLINNILVDGFYDLSVNKLFSIIDRSEIKDYVDLYYILKKISLEKLRKGVKKKFGAKIEVITLGAKLIEVENFTILPRMIKKLTLSKLKTFFLKEGNKLKPKILI</sequence>
<dbReference type="Gene3D" id="3.10.450.620">
    <property type="entry name" value="JHP933, nucleotidyltransferase-like core domain"/>
    <property type="match status" value="1"/>
</dbReference>
<reference evidence="1 2" key="1">
    <citation type="journal article" date="2016" name="Nat. Commun.">
        <title>Thousands of microbial genomes shed light on interconnected biogeochemical processes in an aquifer system.</title>
        <authorList>
            <person name="Anantharaman K."/>
            <person name="Brown C.T."/>
            <person name="Hug L.A."/>
            <person name="Sharon I."/>
            <person name="Castelle C.J."/>
            <person name="Probst A.J."/>
            <person name="Thomas B.C."/>
            <person name="Singh A."/>
            <person name="Wilkins M.J."/>
            <person name="Karaoz U."/>
            <person name="Brodie E.L."/>
            <person name="Williams K.H."/>
            <person name="Hubbard S.S."/>
            <person name="Banfield J.F."/>
        </authorList>
    </citation>
    <scope>NUCLEOTIDE SEQUENCE [LARGE SCALE GENOMIC DNA]</scope>
</reference>
<dbReference type="InterPro" id="IPR014942">
    <property type="entry name" value="AbiEii"/>
</dbReference>
<organism evidence="1 2">
    <name type="scientific">Candidatus Berkelbacteria bacterium RIFCSPHIGHO2_12_FULL_36_9</name>
    <dbReference type="NCBI Taxonomy" id="1797469"/>
    <lineage>
        <taxon>Bacteria</taxon>
        <taxon>Candidatus Berkelbacteria</taxon>
    </lineage>
</organism>
<dbReference type="AlphaFoldDB" id="A0A1F5EFA9"/>
<proteinExistence type="predicted"/>
<dbReference type="Proteomes" id="UP000176451">
    <property type="component" value="Unassembled WGS sequence"/>
</dbReference>
<protein>
    <recommendedName>
        <fullName evidence="3">Nucleotidyl transferase AbiEii/AbiGii toxin family protein</fullName>
    </recommendedName>
</protein>
<evidence type="ECO:0000313" key="2">
    <source>
        <dbReference type="Proteomes" id="UP000176451"/>
    </source>
</evidence>
<comment type="caution">
    <text evidence="1">The sequence shown here is derived from an EMBL/GenBank/DDBJ whole genome shotgun (WGS) entry which is preliminary data.</text>
</comment>
<dbReference type="Pfam" id="PF08843">
    <property type="entry name" value="AbiEii"/>
    <property type="match status" value="1"/>
</dbReference>
<accession>A0A1F5EFA9</accession>